<keyword evidence="7" id="KW-0997">Cell inner membrane</keyword>
<accession>A0A4R6V6J1</accession>
<keyword evidence="6 7" id="KW-0131">Cell cycle</keyword>
<evidence type="ECO:0000256" key="1">
    <source>
        <dbReference type="ARBA" id="ARBA00022475"/>
    </source>
</evidence>
<dbReference type="RefSeq" id="WP_133545722.1">
    <property type="nucleotide sequence ID" value="NZ_SNYQ01000009.1"/>
</dbReference>
<dbReference type="Pfam" id="PF04977">
    <property type="entry name" value="DivIC"/>
    <property type="match status" value="1"/>
</dbReference>
<comment type="similarity">
    <text evidence="7">Belongs to the FtsB family.</text>
</comment>
<dbReference type="EMBL" id="SNYQ01000009">
    <property type="protein sequence ID" value="TDQ56664.1"/>
    <property type="molecule type" value="Genomic_DNA"/>
</dbReference>
<comment type="function">
    <text evidence="7">Essential cell division protein. May link together the upstream cell division proteins, which are predominantly cytoplasmic, with the downstream cell division proteins, which are predominantly periplasmic.</text>
</comment>
<evidence type="ECO:0000256" key="7">
    <source>
        <dbReference type="HAMAP-Rule" id="MF_00599"/>
    </source>
</evidence>
<comment type="subcellular location">
    <subcellularLocation>
        <location evidence="7">Cell inner membrane</location>
        <topology evidence="7">Single-pass type II membrane protein</topology>
    </subcellularLocation>
    <text evidence="7">Localizes to the division septum.</text>
</comment>
<dbReference type="GO" id="GO:0032153">
    <property type="term" value="C:cell division site"/>
    <property type="evidence" value="ECO:0007669"/>
    <property type="project" value="UniProtKB-UniRule"/>
</dbReference>
<evidence type="ECO:0000313" key="8">
    <source>
        <dbReference type="EMBL" id="TDQ56664.1"/>
    </source>
</evidence>
<evidence type="ECO:0000256" key="4">
    <source>
        <dbReference type="ARBA" id="ARBA00022989"/>
    </source>
</evidence>
<dbReference type="AlphaFoldDB" id="A0A4R6V6J1"/>
<keyword evidence="9" id="KW-1185">Reference proteome</keyword>
<dbReference type="NCBIfam" id="NF002058">
    <property type="entry name" value="PRK00888.1"/>
    <property type="match status" value="1"/>
</dbReference>
<dbReference type="GO" id="GO:0030428">
    <property type="term" value="C:cell septum"/>
    <property type="evidence" value="ECO:0007669"/>
    <property type="project" value="TreeGrafter"/>
</dbReference>
<dbReference type="GO" id="GO:0043093">
    <property type="term" value="P:FtsZ-dependent cytokinesis"/>
    <property type="evidence" value="ECO:0007669"/>
    <property type="project" value="UniProtKB-UniRule"/>
</dbReference>
<dbReference type="Proteomes" id="UP000295657">
    <property type="component" value="Unassembled WGS sequence"/>
</dbReference>
<dbReference type="OrthoDB" id="7061211at2"/>
<reference evidence="8 9" key="1">
    <citation type="submission" date="2019-03" db="EMBL/GenBank/DDBJ databases">
        <title>Genomic Encyclopedia of Type Strains, Phase IV (KMG-IV): sequencing the most valuable type-strain genomes for metagenomic binning, comparative biology and taxonomic classification.</title>
        <authorList>
            <person name="Goeker M."/>
        </authorList>
    </citation>
    <scope>NUCLEOTIDE SEQUENCE [LARGE SCALE GENOMIC DNA]</scope>
    <source>
        <strain evidence="8 9">DSM 28403</strain>
    </source>
</reference>
<protein>
    <recommendedName>
        <fullName evidence="7">Cell division protein FtsB</fullName>
    </recommendedName>
</protein>
<organism evidence="8 9">
    <name type="scientific">Mesocricetibacter intestinalis</name>
    <dbReference type="NCBI Taxonomy" id="1521930"/>
    <lineage>
        <taxon>Bacteria</taxon>
        <taxon>Pseudomonadati</taxon>
        <taxon>Pseudomonadota</taxon>
        <taxon>Gammaproteobacteria</taxon>
        <taxon>Pasteurellales</taxon>
        <taxon>Pasteurellaceae</taxon>
        <taxon>Mesocricetibacter</taxon>
    </lineage>
</organism>
<dbReference type="InterPro" id="IPR023081">
    <property type="entry name" value="Cell_div_FtsB"/>
</dbReference>
<dbReference type="GO" id="GO:0005886">
    <property type="term" value="C:plasma membrane"/>
    <property type="evidence" value="ECO:0007669"/>
    <property type="project" value="UniProtKB-SubCell"/>
</dbReference>
<keyword evidence="2 7" id="KW-0132">Cell division</keyword>
<gene>
    <name evidence="7" type="primary">ftsB</name>
    <name evidence="8" type="ORF">EDC45_1874</name>
</gene>
<evidence type="ECO:0000256" key="5">
    <source>
        <dbReference type="ARBA" id="ARBA00023136"/>
    </source>
</evidence>
<keyword evidence="5 7" id="KW-0472">Membrane</keyword>
<comment type="caution">
    <text evidence="8">The sequence shown here is derived from an EMBL/GenBank/DDBJ whole genome shotgun (WGS) entry which is preliminary data.</text>
</comment>
<feature type="topological domain" description="Periplasmic" evidence="7">
    <location>
        <begin position="22"/>
        <end position="92"/>
    </location>
</feature>
<dbReference type="PANTHER" id="PTHR37485:SF1">
    <property type="entry name" value="CELL DIVISION PROTEIN FTSB"/>
    <property type="match status" value="1"/>
</dbReference>
<evidence type="ECO:0000313" key="9">
    <source>
        <dbReference type="Proteomes" id="UP000295657"/>
    </source>
</evidence>
<evidence type="ECO:0000256" key="3">
    <source>
        <dbReference type="ARBA" id="ARBA00022692"/>
    </source>
</evidence>
<keyword evidence="1 7" id="KW-1003">Cell membrane</keyword>
<keyword evidence="4 7" id="KW-1133">Transmembrane helix</keyword>
<feature type="topological domain" description="Cytoplasmic" evidence="7">
    <location>
        <begin position="1"/>
        <end position="3"/>
    </location>
</feature>
<name>A0A4R6V6J1_9PAST</name>
<dbReference type="InterPro" id="IPR007060">
    <property type="entry name" value="FtsL/DivIC"/>
</dbReference>
<dbReference type="PANTHER" id="PTHR37485">
    <property type="entry name" value="CELL DIVISION PROTEIN FTSB"/>
    <property type="match status" value="1"/>
</dbReference>
<keyword evidence="3 7" id="KW-0812">Transmembrane</keyword>
<dbReference type="HAMAP" id="MF_00599">
    <property type="entry name" value="FtsB"/>
    <property type="match status" value="1"/>
</dbReference>
<evidence type="ECO:0000256" key="6">
    <source>
        <dbReference type="ARBA" id="ARBA00023306"/>
    </source>
</evidence>
<comment type="subunit">
    <text evidence="7">Part of a complex composed of FtsB, FtsL and FtsQ.</text>
</comment>
<proteinExistence type="inferred from homology"/>
<evidence type="ECO:0000256" key="2">
    <source>
        <dbReference type="ARBA" id="ARBA00022618"/>
    </source>
</evidence>
<sequence>MRLLIFVLLAVLLLFQYDFWFGKNGYFDYKDTAAEIAARKEENTKLSQRNQVIAAEIRDLKDGVEAIQERARLQYELVKPNETFYRIVKENR</sequence>